<dbReference type="GO" id="GO:0003677">
    <property type="term" value="F:DNA binding"/>
    <property type="evidence" value="ECO:0007669"/>
    <property type="project" value="UniProtKB-KW"/>
</dbReference>
<evidence type="ECO:0000256" key="1">
    <source>
        <dbReference type="ARBA" id="ARBA00023125"/>
    </source>
</evidence>
<evidence type="ECO:0000313" key="4">
    <source>
        <dbReference type="Proteomes" id="UP001634394"/>
    </source>
</evidence>
<evidence type="ECO:0000259" key="2">
    <source>
        <dbReference type="PROSITE" id="PS51526"/>
    </source>
</evidence>
<dbReference type="Pfam" id="PF25340">
    <property type="entry name" value="BCD_RFX"/>
    <property type="match status" value="1"/>
</dbReference>
<dbReference type="Proteomes" id="UP001634394">
    <property type="component" value="Unassembled WGS sequence"/>
</dbReference>
<dbReference type="InterPro" id="IPR003150">
    <property type="entry name" value="DNA-bd_RFX"/>
</dbReference>
<organism evidence="3 4">
    <name type="scientific">Sinanodonta woodiana</name>
    <name type="common">Chinese pond mussel</name>
    <name type="synonym">Anodonta woodiana</name>
    <dbReference type="NCBI Taxonomy" id="1069815"/>
    <lineage>
        <taxon>Eukaryota</taxon>
        <taxon>Metazoa</taxon>
        <taxon>Spiralia</taxon>
        <taxon>Lophotrochozoa</taxon>
        <taxon>Mollusca</taxon>
        <taxon>Bivalvia</taxon>
        <taxon>Autobranchia</taxon>
        <taxon>Heteroconchia</taxon>
        <taxon>Palaeoheterodonta</taxon>
        <taxon>Unionida</taxon>
        <taxon>Unionoidea</taxon>
        <taxon>Unionidae</taxon>
        <taxon>Unioninae</taxon>
        <taxon>Sinanodonta</taxon>
    </lineage>
</organism>
<dbReference type="InterPro" id="IPR057321">
    <property type="entry name" value="RFX1-4/6/8-like_BCD"/>
</dbReference>
<evidence type="ECO:0000313" key="3">
    <source>
        <dbReference type="EMBL" id="KAL3847323.1"/>
    </source>
</evidence>
<dbReference type="SUPFAM" id="SSF46785">
    <property type="entry name" value="Winged helix' DNA-binding domain"/>
    <property type="match status" value="1"/>
</dbReference>
<dbReference type="InterPro" id="IPR036388">
    <property type="entry name" value="WH-like_DNA-bd_sf"/>
</dbReference>
<dbReference type="InterPro" id="IPR036390">
    <property type="entry name" value="WH_DNA-bd_sf"/>
</dbReference>
<protein>
    <recommendedName>
        <fullName evidence="2">RFX-type winged-helix domain-containing protein</fullName>
    </recommendedName>
</protein>
<keyword evidence="4" id="KW-1185">Reference proteome</keyword>
<dbReference type="PROSITE" id="PS51526">
    <property type="entry name" value="RFX_DBD"/>
    <property type="match status" value="1"/>
</dbReference>
<dbReference type="PANTHER" id="PTHR12619">
    <property type="entry name" value="RFX TRANSCRIPTION FACTOR FAMILY"/>
    <property type="match status" value="1"/>
</dbReference>
<keyword evidence="1" id="KW-0238">DNA-binding</keyword>
<reference evidence="3 4" key="1">
    <citation type="submission" date="2024-11" db="EMBL/GenBank/DDBJ databases">
        <title>Chromosome-level genome assembly of the freshwater bivalve Anodonta woodiana.</title>
        <authorList>
            <person name="Chen X."/>
        </authorList>
    </citation>
    <scope>NUCLEOTIDE SEQUENCE [LARGE SCALE GENOMIC DNA]</scope>
    <source>
        <strain evidence="3">MN2024</strain>
        <tissue evidence="3">Gills</tissue>
    </source>
</reference>
<accession>A0ABD3UGR2</accession>
<dbReference type="Pfam" id="PF02257">
    <property type="entry name" value="RFX_DNA_binding"/>
    <property type="match status" value="1"/>
</dbReference>
<dbReference type="Gene3D" id="1.10.10.10">
    <property type="entry name" value="Winged helix-like DNA-binding domain superfamily/Winged helix DNA-binding domain"/>
    <property type="match status" value="1"/>
</dbReference>
<gene>
    <name evidence="3" type="ORF">ACJMK2_018238</name>
</gene>
<proteinExistence type="predicted"/>
<comment type="caution">
    <text evidence="3">The sequence shown here is derived from an EMBL/GenBank/DDBJ whole genome shotgun (WGS) entry which is preliminary data.</text>
</comment>
<sequence length="476" mass="54612">MMGDEELELLLKAKEFAEKMEAQFLAEHEMNTPSLKPNQSYPLKKPIIKHSDGNHLGISPSVPRIFDPVSINWLRENFEKDPQSSVARADLYAAYVWFCEQSRVLMCNQALFGKSVRAIFPNLKTRRIGVRGKSNIQSYSLESCSSNKVDKKIKTINRPVSMTMEDLDHLMILLPQFPTVNTLQLSPYLVEEVATFLTIYRSHANEVIHTVLTGKLAGVREILSDFWNKSLSPQVSSTLLHPEIVKLTIECDKQLYQALNDLLLPSVFCPIPDAFEKTIQDFAQRFGTWVYDATQLCPEQLRERKLKVALQFSSRLFDQLQISHLASAAREILHNPRMTLSLSHDWSRLDVDLVICNSLTVYQGKRKEVLIRRIRSGIAEFQRLLSEQATLDRYMVWLKTFIFQCLTQDCMLQNNSMEERARDILLLLSFITGVISCQMIVGQSSAHTFGAIPVLEMLIKDYTKYMLGEQLKNEEK</sequence>
<dbReference type="PANTHER" id="PTHR12619:SF5">
    <property type="entry name" value="TRANSCRIPTION FACTOR RFX4"/>
    <property type="match status" value="1"/>
</dbReference>
<dbReference type="EMBL" id="JBJQND010000016">
    <property type="protein sequence ID" value="KAL3847323.1"/>
    <property type="molecule type" value="Genomic_DNA"/>
</dbReference>
<name>A0ABD3UGR2_SINWO</name>
<dbReference type="AlphaFoldDB" id="A0ABD3UGR2"/>
<feature type="domain" description="RFX-type winged-helix" evidence="2">
    <location>
        <begin position="70"/>
        <end position="145"/>
    </location>
</feature>
<dbReference type="InterPro" id="IPR039779">
    <property type="entry name" value="RFX-like"/>
</dbReference>